<dbReference type="GO" id="GO:0004794">
    <property type="term" value="F:threonine deaminase activity"/>
    <property type="evidence" value="ECO:0007669"/>
    <property type="project" value="UniProtKB-ARBA"/>
</dbReference>
<dbReference type="SUPFAM" id="SSF53686">
    <property type="entry name" value="Tryptophan synthase beta subunit-like PLP-dependent enzymes"/>
    <property type="match status" value="1"/>
</dbReference>
<dbReference type="OMA" id="DCDQPSG"/>
<comment type="catalytic activity">
    <reaction evidence="10">
        <text>L-serine = pyruvate + NH4(+)</text>
        <dbReference type="Rhea" id="RHEA:19169"/>
        <dbReference type="ChEBI" id="CHEBI:15361"/>
        <dbReference type="ChEBI" id="CHEBI:28938"/>
        <dbReference type="ChEBI" id="CHEBI:33384"/>
        <dbReference type="EC" id="4.3.1.17"/>
    </reaction>
</comment>
<dbReference type="GO" id="GO:0005737">
    <property type="term" value="C:cytoplasm"/>
    <property type="evidence" value="ECO:0007669"/>
    <property type="project" value="UniProtKB-SubCell"/>
</dbReference>
<accession>A0A0D1E4A6</accession>
<dbReference type="InParanoid" id="A0A0D1E4A6"/>
<keyword evidence="9" id="KW-0456">Lyase</keyword>
<dbReference type="EC" id="4.3.1.17" evidence="5"/>
<keyword evidence="7" id="KW-0963">Cytoplasm</keyword>
<evidence type="ECO:0000256" key="3">
    <source>
        <dbReference type="ARBA" id="ARBA00004742"/>
    </source>
</evidence>
<sequence length="387" mass="41337">MTIPFEPAACLATGKVAIPIRPLHVVSALIRSSSLSTRTGHNVFLKLDCDQPSGSFKIRGIGAICQMAIAQHGAENTHLVSSSGGNAGLAVAHAAKSAGVGCTIFVPLSTEADVVEKLRLQGAEVVVGGDAWDQADAAARVEVESRKASVYVHPFEGDQLIAGHSGMVDEMFDQLQNVDVLISSVGGGGLLRGIMHGVKRRGKESETTLVAVQNFGVDSFNRSLDRYLSQKDQELPNDVVTLSAIESKCTSMGTTKCSLTTLHDAINFTRTNGEITTLTVTDRLSESACWQFARHECADGKTRKVELSCASALAPVYHPWILDRLIEASGRLKHKVEQGTKLNVLVEVCGGSKVNDVLLDEYERQAGLMEHGDTVRVNGVDFPSKSG</sequence>
<evidence type="ECO:0000256" key="5">
    <source>
        <dbReference type="ARBA" id="ARBA00012093"/>
    </source>
</evidence>
<gene>
    <name evidence="12" type="ORF">UMAG_01692</name>
</gene>
<dbReference type="CDD" id="cd06448">
    <property type="entry name" value="L-Ser-dehyd"/>
    <property type="match status" value="1"/>
</dbReference>
<keyword evidence="13" id="KW-1185">Reference proteome</keyword>
<comment type="pathway">
    <text evidence="3">Carbohydrate biosynthesis; gluconeogenesis.</text>
</comment>
<evidence type="ECO:0000256" key="6">
    <source>
        <dbReference type="ARBA" id="ARBA00022432"/>
    </source>
</evidence>
<dbReference type="Gene3D" id="3.40.50.1100">
    <property type="match status" value="2"/>
</dbReference>
<dbReference type="KEGG" id="uma:UMAG_01692"/>
<proteinExistence type="inferred from homology"/>
<feature type="domain" description="Tryptophan synthase beta chain-like PALP" evidence="11">
    <location>
        <begin position="26"/>
        <end position="296"/>
    </location>
</feature>
<dbReference type="VEuPathDB" id="FungiDB:UMAG_01692"/>
<evidence type="ECO:0000256" key="1">
    <source>
        <dbReference type="ARBA" id="ARBA00001933"/>
    </source>
</evidence>
<evidence type="ECO:0000256" key="7">
    <source>
        <dbReference type="ARBA" id="ARBA00022490"/>
    </source>
</evidence>
<comment type="cofactor">
    <cofactor evidence="1">
        <name>pyridoxal 5'-phosphate</name>
        <dbReference type="ChEBI" id="CHEBI:597326"/>
    </cofactor>
</comment>
<evidence type="ECO:0000259" key="11">
    <source>
        <dbReference type="Pfam" id="PF00291"/>
    </source>
</evidence>
<dbReference type="InterPro" id="IPR001926">
    <property type="entry name" value="TrpB-like_PALP"/>
</dbReference>
<dbReference type="eggNOG" id="KOG1250">
    <property type="taxonomic scope" value="Eukaryota"/>
</dbReference>
<dbReference type="OrthoDB" id="7773036at2759"/>
<keyword evidence="6" id="KW-0312">Gluconeogenesis</keyword>
<comment type="subcellular location">
    <subcellularLocation>
        <location evidence="2">Cytoplasm</location>
    </subcellularLocation>
</comment>
<dbReference type="PANTHER" id="PTHR48078">
    <property type="entry name" value="THREONINE DEHYDRATASE, MITOCHONDRIAL-RELATED"/>
    <property type="match status" value="1"/>
</dbReference>
<keyword evidence="8" id="KW-0663">Pyridoxal phosphate</keyword>
<evidence type="ECO:0000313" key="12">
    <source>
        <dbReference type="EMBL" id="KIS70521.1"/>
    </source>
</evidence>
<dbReference type="FunFam" id="3.40.50.1100:FF:000040">
    <property type="entry name" value="L-serine dehydratase, putative"/>
    <property type="match status" value="1"/>
</dbReference>
<dbReference type="GO" id="GO:0003941">
    <property type="term" value="F:L-serine ammonia-lyase activity"/>
    <property type="evidence" value="ECO:0000318"/>
    <property type="project" value="GO_Central"/>
</dbReference>
<organism evidence="12 13">
    <name type="scientific">Mycosarcoma maydis</name>
    <name type="common">Corn smut fungus</name>
    <name type="synonym">Ustilago maydis</name>
    <dbReference type="NCBI Taxonomy" id="5270"/>
    <lineage>
        <taxon>Eukaryota</taxon>
        <taxon>Fungi</taxon>
        <taxon>Dikarya</taxon>
        <taxon>Basidiomycota</taxon>
        <taxon>Ustilaginomycotina</taxon>
        <taxon>Ustilaginomycetes</taxon>
        <taxon>Ustilaginales</taxon>
        <taxon>Ustilaginaceae</taxon>
        <taxon>Mycosarcoma</taxon>
    </lineage>
</organism>
<protein>
    <recommendedName>
        <fullName evidence="5">L-serine ammonia-lyase</fullName>
        <ecNumber evidence="5">4.3.1.17</ecNumber>
    </recommendedName>
</protein>
<evidence type="ECO:0000256" key="4">
    <source>
        <dbReference type="ARBA" id="ARBA00010869"/>
    </source>
</evidence>
<evidence type="ECO:0000256" key="8">
    <source>
        <dbReference type="ARBA" id="ARBA00022898"/>
    </source>
</evidence>
<dbReference type="EMBL" id="CM003142">
    <property type="protein sequence ID" value="KIS70521.1"/>
    <property type="molecule type" value="Genomic_DNA"/>
</dbReference>
<dbReference type="STRING" id="237631.A0A0D1E4A6"/>
<evidence type="ECO:0000313" key="13">
    <source>
        <dbReference type="Proteomes" id="UP000000561"/>
    </source>
</evidence>
<dbReference type="InterPro" id="IPR000634">
    <property type="entry name" value="Ser/Thr_deHydtase_PyrdxlP-BS"/>
</dbReference>
<dbReference type="Pfam" id="PF00291">
    <property type="entry name" value="PALP"/>
    <property type="match status" value="1"/>
</dbReference>
<name>A0A0D1E4A6_MYCMD</name>
<dbReference type="RefSeq" id="XP_011387669.1">
    <property type="nucleotide sequence ID" value="XM_011389367.1"/>
</dbReference>
<dbReference type="GO" id="GO:0006094">
    <property type="term" value="P:gluconeogenesis"/>
    <property type="evidence" value="ECO:0007669"/>
    <property type="project" value="UniProtKB-KW"/>
</dbReference>
<dbReference type="PROSITE" id="PS00165">
    <property type="entry name" value="DEHYDRATASE_SER_THR"/>
    <property type="match status" value="1"/>
</dbReference>
<evidence type="ECO:0000256" key="2">
    <source>
        <dbReference type="ARBA" id="ARBA00004496"/>
    </source>
</evidence>
<dbReference type="AlphaFoldDB" id="A0A0D1E4A6"/>
<evidence type="ECO:0000256" key="9">
    <source>
        <dbReference type="ARBA" id="ARBA00023239"/>
    </source>
</evidence>
<dbReference type="GeneID" id="23562615"/>
<dbReference type="Proteomes" id="UP000000561">
    <property type="component" value="Chromosome 3"/>
</dbReference>
<dbReference type="PANTHER" id="PTHR48078:SF2">
    <property type="entry name" value="CATABOLIC L-SERINE_THREONINE DEHYDRATASE"/>
    <property type="match status" value="1"/>
</dbReference>
<dbReference type="InterPro" id="IPR036052">
    <property type="entry name" value="TrpB-like_PALP_sf"/>
</dbReference>
<dbReference type="GO" id="GO:0030170">
    <property type="term" value="F:pyridoxal phosphate binding"/>
    <property type="evidence" value="ECO:0007669"/>
    <property type="project" value="InterPro"/>
</dbReference>
<dbReference type="InterPro" id="IPR050147">
    <property type="entry name" value="Ser/Thr_Dehydratase"/>
</dbReference>
<evidence type="ECO:0000256" key="10">
    <source>
        <dbReference type="ARBA" id="ARBA00049406"/>
    </source>
</evidence>
<reference evidence="12 13" key="1">
    <citation type="journal article" date="2006" name="Nature">
        <title>Insights from the genome of the biotrophic fungal plant pathogen Ustilago maydis.</title>
        <authorList>
            <person name="Kamper J."/>
            <person name="Kahmann R."/>
            <person name="Bolker M."/>
            <person name="Ma L.J."/>
            <person name="Brefort T."/>
            <person name="Saville B.J."/>
            <person name="Banuett F."/>
            <person name="Kronstad J.W."/>
            <person name="Gold S.E."/>
            <person name="Muller O."/>
            <person name="Perlin M.H."/>
            <person name="Wosten H.A."/>
            <person name="de Vries R."/>
            <person name="Ruiz-Herrera J."/>
            <person name="Reynaga-Pena C.G."/>
            <person name="Snetselaar K."/>
            <person name="McCann M."/>
            <person name="Perez-Martin J."/>
            <person name="Feldbrugge M."/>
            <person name="Basse C.W."/>
            <person name="Steinberg G."/>
            <person name="Ibeas J.I."/>
            <person name="Holloman W."/>
            <person name="Guzman P."/>
            <person name="Farman M."/>
            <person name="Stajich J.E."/>
            <person name="Sentandreu R."/>
            <person name="Gonzalez-Prieto J.M."/>
            <person name="Kennell J.C."/>
            <person name="Molina L."/>
            <person name="Schirawski J."/>
            <person name="Mendoza-Mendoza A."/>
            <person name="Greilinger D."/>
            <person name="Munch K."/>
            <person name="Rossel N."/>
            <person name="Scherer M."/>
            <person name="Vranes M."/>
            <person name="Ladendorf O."/>
            <person name="Vincon V."/>
            <person name="Fuchs U."/>
            <person name="Sandrock B."/>
            <person name="Meng S."/>
            <person name="Ho E.C."/>
            <person name="Cahill M.J."/>
            <person name="Boyce K.J."/>
            <person name="Klose J."/>
            <person name="Klosterman S.J."/>
            <person name="Deelstra H.J."/>
            <person name="Ortiz-Castellanos L."/>
            <person name="Li W."/>
            <person name="Sanchez-Alonso P."/>
            <person name="Schreier P.H."/>
            <person name="Hauser-Hahn I."/>
            <person name="Vaupel M."/>
            <person name="Koopmann E."/>
            <person name="Friedrich G."/>
            <person name="Voss H."/>
            <person name="Schluter T."/>
            <person name="Margolis J."/>
            <person name="Platt D."/>
            <person name="Swimmer C."/>
            <person name="Gnirke A."/>
            <person name="Chen F."/>
            <person name="Vysotskaia V."/>
            <person name="Mannhaupt G."/>
            <person name="Guldener U."/>
            <person name="Munsterkotter M."/>
            <person name="Haase D."/>
            <person name="Oesterheld M."/>
            <person name="Mewes H.W."/>
            <person name="Mauceli E.W."/>
            <person name="DeCaprio D."/>
            <person name="Wade C.M."/>
            <person name="Butler J."/>
            <person name="Young S."/>
            <person name="Jaffe D.B."/>
            <person name="Calvo S."/>
            <person name="Nusbaum C."/>
            <person name="Galagan J."/>
            <person name="Birren B.W."/>
        </authorList>
    </citation>
    <scope>NUCLEOTIDE SEQUENCE [LARGE SCALE GENOMIC DNA]</scope>
    <source>
        <strain evidence="13">DSM 14603 / FGSC 9021 / UM521</strain>
    </source>
</reference>
<comment type="similarity">
    <text evidence="4">Belongs to the serine/threonine dehydratase family.</text>
</comment>
<dbReference type="GO" id="GO:0006565">
    <property type="term" value="P:L-serine catabolic process"/>
    <property type="evidence" value="ECO:0000318"/>
    <property type="project" value="GO_Central"/>
</dbReference>